<dbReference type="PROSITE" id="PS50020">
    <property type="entry name" value="WW_DOMAIN_2"/>
    <property type="match status" value="1"/>
</dbReference>
<dbReference type="PROSITE" id="PS01159">
    <property type="entry name" value="WW_DOMAIN_1"/>
    <property type="match status" value="1"/>
</dbReference>
<feature type="region of interest" description="Disordered" evidence="2">
    <location>
        <begin position="155"/>
        <end position="245"/>
    </location>
</feature>
<dbReference type="GeneID" id="14925369"/>
<dbReference type="SMART" id="SM00456">
    <property type="entry name" value="WW"/>
    <property type="match status" value="1"/>
</dbReference>
<evidence type="ECO:0000313" key="4">
    <source>
        <dbReference type="EMBL" id="ELR24347.1"/>
    </source>
</evidence>
<dbReference type="InterPro" id="IPR036020">
    <property type="entry name" value="WW_dom_sf"/>
</dbReference>
<dbReference type="VEuPathDB" id="AmoebaDB:ACA1_165570"/>
<dbReference type="InterPro" id="IPR016024">
    <property type="entry name" value="ARM-type_fold"/>
</dbReference>
<dbReference type="Gene3D" id="1.25.10.10">
    <property type="entry name" value="Leucine-rich Repeat Variant"/>
    <property type="match status" value="7"/>
</dbReference>
<dbReference type="Gene3D" id="2.20.70.10">
    <property type="match status" value="1"/>
</dbReference>
<feature type="domain" description="WW" evidence="3">
    <location>
        <begin position="78"/>
        <end position="111"/>
    </location>
</feature>
<organism evidence="4 5">
    <name type="scientific">Acanthamoeba castellanii (strain ATCC 30010 / Neff)</name>
    <dbReference type="NCBI Taxonomy" id="1257118"/>
    <lineage>
        <taxon>Eukaryota</taxon>
        <taxon>Amoebozoa</taxon>
        <taxon>Discosea</taxon>
        <taxon>Longamoebia</taxon>
        <taxon>Centramoebida</taxon>
        <taxon>Acanthamoebidae</taxon>
        <taxon>Acanthamoeba</taxon>
    </lineage>
</organism>
<protein>
    <submittedName>
        <fullName evidence="4">Armadillo/betacatenin-like repeat domain containing protein</fullName>
    </submittedName>
</protein>
<dbReference type="OrthoDB" id="3045089at2759"/>
<feature type="compositionally biased region" description="Low complexity" evidence="2">
    <location>
        <begin position="1583"/>
        <end position="1592"/>
    </location>
</feature>
<evidence type="ECO:0000313" key="5">
    <source>
        <dbReference type="Proteomes" id="UP000011083"/>
    </source>
</evidence>
<dbReference type="STRING" id="1257118.L8HGG7"/>
<dbReference type="OMA" id="KKTSWIH"/>
<dbReference type="KEGG" id="acan:ACA1_165570"/>
<keyword evidence="5" id="KW-1185">Reference proteome</keyword>
<feature type="repeat" description="ARM" evidence="1">
    <location>
        <begin position="1498"/>
        <end position="1558"/>
    </location>
</feature>
<gene>
    <name evidence="4" type="ORF">ACA1_165570</name>
</gene>
<dbReference type="PROSITE" id="PS50176">
    <property type="entry name" value="ARM_REPEAT"/>
    <property type="match status" value="2"/>
</dbReference>
<feature type="region of interest" description="Disordered" evidence="2">
    <location>
        <begin position="1566"/>
        <end position="1592"/>
    </location>
</feature>
<dbReference type="RefSeq" id="XP_004354044.1">
    <property type="nucleotide sequence ID" value="XM_004353992.1"/>
</dbReference>
<dbReference type="SMART" id="SM00185">
    <property type="entry name" value="ARM"/>
    <property type="match status" value="18"/>
</dbReference>
<evidence type="ECO:0000259" key="3">
    <source>
        <dbReference type="PROSITE" id="PS50020"/>
    </source>
</evidence>
<dbReference type="PANTHER" id="PTHR46241:SF1">
    <property type="entry name" value="OUTER DYNEIN ARM-DOCKING COMPLEX SUBUNIT 2"/>
    <property type="match status" value="1"/>
</dbReference>
<sequence length="1628" mass="166700">MSLRALLIDVAGWQLSVDPYGRPVYVPVLAPPATSAVGGLRGSHHHPVIATAPPASLTQPLTLTQPPATSSAALLSSLPLPPGWEEGKTATGKSYFIDHNTQTTSWEDPRRRLLSAAPLLPSSGANAPSAAGAVFPAVLSPSVAQTQPSAAAVSSPIASSSASPSPASSAQQQHASYSSPPVSSSPPLSMLLGSPGPTTAHAHTHAPPPSLSSGAAAAAPTGRPAGETRPRAGSSGAGGGAQLARGKPVWDTAKEQPNCSRCGAEFSFFKEDDLQLRAIGELYDLVRTDKAHVEDALSMGLPITILPLLLSEKFQACMRLIAKMAEDGRAAAALIGEQRTMPAIVHALSTGEDDTRAYTASLLAQLARHEGGAELVLPAMAPLVACVQSSRSQSMQEAGLSALRALADQAGAEPHLLRAGAVPCVVGLLSASPAFTVLEAAADTLQLWCSRGTSRSSCSYALVALSGLASEPSGSLAIACEGGIAALLHFLPAAEEWAQERIARLLITLAANREAADIIAPQVSEGLPSVVALLDGRNARLAQVGLSFLSTVVELPGDLREKCAPSGLIEAAVGLLGTKEERLRMQALSFIAKMAGHESNGMVLINCGGVREMVSLLACPELPVRTAAIGALAALSATGSERVAAAVAAVGGIGALVPLLASSHPPGQAYAACGLANLCAHLICREGFHLSNGIQHVPGLLASEAGEVRVQALRLLVAVAGEPKVRARAGPCVPPLIALLADTEWMASLGPELTEQAALALLHLCEDSPANRALLLVHKGLPCAVRLLQSSRPAVAQAAAHLLALLSQDEQARGGMSGTRLVELLLGSEEAGAAALEEDVCCVLSRLPLQEPEAARLLGAGGIPTLTARLSAALRPVTRRYALVALTNLSLFPATREAILQAPALPHVLPYLAGDEAGPREQAVSALLLLSDDPAFALSLHDANGFEVVVNLLLGLGPADGRLREEVIVVLLHVCEQDPPAWGTFVEKGGVRGLLLLAASPNSTAQRRAALELRDMASRPHLRAGLVEDGAGEALVSLLCASADPHAREAACQGLAHLTPVDPRVCGFLLDFGASAALILMLQSPDPVTREAALVSLAHLTAYPHSAATLRAEGLLPALLAVLAALADEQRETETCGGAALGHASGALRNFLAADPAEHIADFLALSASPAPVALLIDLLALVTTSSPADAAAGGDGTPANEESREAAAAVEVALAECLDRVCAHGAGRAAVLDLPEAQQLPRVLVALLGSRETGAQSSALSAAEYLSREAPFRFAFHSSPGVAEALVGHAMTDLRSVRTLARVAASGRANRQAIVAAGGLEVFVALLARDDDASPSSLAEEAQELVARLLASIAADALHRAPLCTAAGVPALLRCLGVTSRPPTVMLHSATALAHLALSREGSEAIGAAGGVEVVLGLLREPCPDDAACALLTALSHLLPHDEREKEFVEAGGPAVLVSLLRTAGRGEPLARALDLLVDITACAGDKAVGQSLRREGAVAALAALLEADHHQPGDRSSRLAAAADDDEAQLMAPALHALYHLALSDDGREEVEQAAGRHLHALLGAQQPQQQRTRGRRGGEEAASGPAAAAAAGGGAAVVRRAALRLAYALGLSLSVHTYTPADLGS</sequence>
<reference evidence="4 5" key="1">
    <citation type="journal article" date="2013" name="Genome Biol.">
        <title>Genome of Acanthamoeba castellanii highlights extensive lateral gene transfer and early evolution of tyrosine kinase signaling.</title>
        <authorList>
            <person name="Clarke M."/>
            <person name="Lohan A.J."/>
            <person name="Liu B."/>
            <person name="Lagkouvardos I."/>
            <person name="Roy S."/>
            <person name="Zafar N."/>
            <person name="Bertelli C."/>
            <person name="Schilde C."/>
            <person name="Kianianmomeni A."/>
            <person name="Burglin T.R."/>
            <person name="Frech C."/>
            <person name="Turcotte B."/>
            <person name="Kopec K.O."/>
            <person name="Synnott J.M."/>
            <person name="Choo C."/>
            <person name="Paponov I."/>
            <person name="Finkler A."/>
            <person name="Soon Heng Tan C."/>
            <person name="Hutchins A.P."/>
            <person name="Weinmeier T."/>
            <person name="Rattei T."/>
            <person name="Chu J.S."/>
            <person name="Gimenez G."/>
            <person name="Irimia M."/>
            <person name="Rigden D.J."/>
            <person name="Fitzpatrick D.A."/>
            <person name="Lorenzo-Morales J."/>
            <person name="Bateman A."/>
            <person name="Chiu C.H."/>
            <person name="Tang P."/>
            <person name="Hegemann P."/>
            <person name="Fromm H."/>
            <person name="Raoult D."/>
            <person name="Greub G."/>
            <person name="Miranda-Saavedra D."/>
            <person name="Chen N."/>
            <person name="Nash P."/>
            <person name="Ginger M.L."/>
            <person name="Horn M."/>
            <person name="Schaap P."/>
            <person name="Caler L."/>
            <person name="Loftus B."/>
        </authorList>
    </citation>
    <scope>NUCLEOTIDE SEQUENCE [LARGE SCALE GENOMIC DNA]</scope>
    <source>
        <strain evidence="4 5">Neff</strain>
    </source>
</reference>
<dbReference type="PANTHER" id="PTHR46241">
    <property type="entry name" value="ARMADILLO REPEAT-CONTAINING PROTEIN 4 ARMC4"/>
    <property type="match status" value="1"/>
</dbReference>
<dbReference type="SUPFAM" id="SSF51045">
    <property type="entry name" value="WW domain"/>
    <property type="match status" value="1"/>
</dbReference>
<name>L8HGG7_ACACF</name>
<feature type="compositionally biased region" description="Low complexity" evidence="2">
    <location>
        <begin position="155"/>
        <end position="201"/>
    </location>
</feature>
<feature type="compositionally biased region" description="Low complexity" evidence="2">
    <location>
        <begin position="211"/>
        <end position="225"/>
    </location>
</feature>
<dbReference type="InterPro" id="IPR000225">
    <property type="entry name" value="Armadillo"/>
</dbReference>
<dbReference type="Proteomes" id="UP000011083">
    <property type="component" value="Unassembled WGS sequence"/>
</dbReference>
<evidence type="ECO:0000256" key="2">
    <source>
        <dbReference type="SAM" id="MobiDB-lite"/>
    </source>
</evidence>
<dbReference type="EMBL" id="KB007830">
    <property type="protein sequence ID" value="ELR24347.1"/>
    <property type="molecule type" value="Genomic_DNA"/>
</dbReference>
<proteinExistence type="predicted"/>
<dbReference type="Pfam" id="PF00397">
    <property type="entry name" value="WW"/>
    <property type="match status" value="1"/>
</dbReference>
<evidence type="ECO:0000256" key="1">
    <source>
        <dbReference type="PROSITE-ProRule" id="PRU00259"/>
    </source>
</evidence>
<dbReference type="CDD" id="cd00201">
    <property type="entry name" value="WW"/>
    <property type="match status" value="1"/>
</dbReference>
<feature type="repeat" description="ARM" evidence="1">
    <location>
        <begin position="1368"/>
        <end position="1412"/>
    </location>
</feature>
<accession>L8HGG7</accession>
<dbReference type="InterPro" id="IPR011989">
    <property type="entry name" value="ARM-like"/>
</dbReference>
<dbReference type="SUPFAM" id="SSF48371">
    <property type="entry name" value="ARM repeat"/>
    <property type="match status" value="3"/>
</dbReference>
<dbReference type="InterPro" id="IPR001202">
    <property type="entry name" value="WW_dom"/>
</dbReference>